<evidence type="ECO:0000313" key="2">
    <source>
        <dbReference type="EMBL" id="GES27508.1"/>
    </source>
</evidence>
<dbReference type="AlphaFoldDB" id="A0A5M3Y725"/>
<evidence type="ECO:0000256" key="1">
    <source>
        <dbReference type="SAM" id="MobiDB-lite"/>
    </source>
</evidence>
<dbReference type="Proteomes" id="UP000377595">
    <property type="component" value="Unassembled WGS sequence"/>
</dbReference>
<reference evidence="2 3" key="1">
    <citation type="submission" date="2019-10" db="EMBL/GenBank/DDBJ databases">
        <title>Whole genome shotgun sequence of Acrocarpospora pleiomorpha NBRC 16267.</title>
        <authorList>
            <person name="Ichikawa N."/>
            <person name="Kimura A."/>
            <person name="Kitahashi Y."/>
            <person name="Komaki H."/>
            <person name="Oguchi A."/>
        </authorList>
    </citation>
    <scope>NUCLEOTIDE SEQUENCE [LARGE SCALE GENOMIC DNA]</scope>
    <source>
        <strain evidence="2 3">NBRC 16267</strain>
    </source>
</reference>
<organism evidence="2 3">
    <name type="scientific">Acrocarpospora pleiomorpha</name>
    <dbReference type="NCBI Taxonomy" id="90975"/>
    <lineage>
        <taxon>Bacteria</taxon>
        <taxon>Bacillati</taxon>
        <taxon>Actinomycetota</taxon>
        <taxon>Actinomycetes</taxon>
        <taxon>Streptosporangiales</taxon>
        <taxon>Streptosporangiaceae</taxon>
        <taxon>Acrocarpospora</taxon>
    </lineage>
</organism>
<comment type="caution">
    <text evidence="2">The sequence shown here is derived from an EMBL/GenBank/DDBJ whole genome shotgun (WGS) entry which is preliminary data.</text>
</comment>
<evidence type="ECO:0000313" key="3">
    <source>
        <dbReference type="Proteomes" id="UP000377595"/>
    </source>
</evidence>
<keyword evidence="3" id="KW-1185">Reference proteome</keyword>
<proteinExistence type="predicted"/>
<gene>
    <name evidence="2" type="ORF">Aple_104090</name>
</gene>
<dbReference type="EMBL" id="BLAF01000148">
    <property type="protein sequence ID" value="GES27508.1"/>
    <property type="molecule type" value="Genomic_DNA"/>
</dbReference>
<protein>
    <submittedName>
        <fullName evidence="2">Uncharacterized protein</fullName>
    </submittedName>
</protein>
<accession>A0A5M3Y725</accession>
<sequence>MHSSPHHDAVPHKSGKRGTEVHTSSRQSGVREIKVWKAEAGVGRLRRVLLCEAGGRTYGVALCRGVDRVGS</sequence>
<name>A0A5M3Y725_9ACTN</name>
<feature type="region of interest" description="Disordered" evidence="1">
    <location>
        <begin position="1"/>
        <end position="30"/>
    </location>
</feature>
<feature type="compositionally biased region" description="Basic and acidic residues" evidence="1">
    <location>
        <begin position="1"/>
        <end position="11"/>
    </location>
</feature>